<accession>A0A183DC12</accession>
<name>A0A183DC12_9BILA</name>
<protein>
    <recommendedName>
        <fullName evidence="5">Proline dehydrogenase</fullName>
        <ecNumber evidence="5">1.5.5.2</ecNumber>
    </recommendedName>
</protein>
<comment type="catalytic activity">
    <reaction evidence="5">
        <text>L-proline + a quinone = (S)-1-pyrroline-5-carboxylate + a quinol + H(+)</text>
        <dbReference type="Rhea" id="RHEA:23784"/>
        <dbReference type="ChEBI" id="CHEBI:15378"/>
        <dbReference type="ChEBI" id="CHEBI:17388"/>
        <dbReference type="ChEBI" id="CHEBI:24646"/>
        <dbReference type="ChEBI" id="CHEBI:60039"/>
        <dbReference type="ChEBI" id="CHEBI:132124"/>
        <dbReference type="EC" id="1.5.5.2"/>
    </reaction>
</comment>
<keyword evidence="5" id="KW-0285">Flavoprotein</keyword>
<sequence length="138" mass="16364">MMQNWLKMVDFDEHGFVDFYDWSKLIEEHRQLDQMFQVYNTKTKKMEPLLNTLTETEARQTENMMNRMVQIIEHATSRDVRTMIDAEQSYFQPAIARLALAMMRKSVTTFVNVRMAYWKVAAELVFGLEVKTNKGPED</sequence>
<dbReference type="EMBL" id="UYRT01014438">
    <property type="protein sequence ID" value="VDK54006.1"/>
    <property type="molecule type" value="Genomic_DNA"/>
</dbReference>
<dbReference type="GO" id="GO:0071949">
    <property type="term" value="F:FAD binding"/>
    <property type="evidence" value="ECO:0007669"/>
    <property type="project" value="TreeGrafter"/>
</dbReference>
<evidence type="ECO:0000259" key="6">
    <source>
        <dbReference type="Pfam" id="PF01619"/>
    </source>
</evidence>
<proteinExistence type="inferred from homology"/>
<dbReference type="GO" id="GO:0010133">
    <property type="term" value="P:L-proline catabolic process to L-glutamate"/>
    <property type="evidence" value="ECO:0007669"/>
    <property type="project" value="TreeGrafter"/>
</dbReference>
<dbReference type="OrthoDB" id="5464at2759"/>
<dbReference type="InterPro" id="IPR002872">
    <property type="entry name" value="Proline_DH_dom"/>
</dbReference>
<dbReference type="GO" id="GO:0005739">
    <property type="term" value="C:mitochondrion"/>
    <property type="evidence" value="ECO:0007669"/>
    <property type="project" value="TreeGrafter"/>
</dbReference>
<evidence type="ECO:0000313" key="8">
    <source>
        <dbReference type="Proteomes" id="UP000271098"/>
    </source>
</evidence>
<dbReference type="Pfam" id="PF01619">
    <property type="entry name" value="Pro_dh"/>
    <property type="match status" value="1"/>
</dbReference>
<dbReference type="AlphaFoldDB" id="A0A183DC12"/>
<dbReference type="SUPFAM" id="SSF51730">
    <property type="entry name" value="FAD-linked oxidoreductase"/>
    <property type="match status" value="1"/>
</dbReference>
<keyword evidence="8" id="KW-1185">Reference proteome</keyword>
<dbReference type="InterPro" id="IPR015659">
    <property type="entry name" value="Proline_oxidase"/>
</dbReference>
<comment type="cofactor">
    <cofactor evidence="5">
        <name>FAD</name>
        <dbReference type="ChEBI" id="CHEBI:57692"/>
    </cofactor>
</comment>
<dbReference type="Gene3D" id="3.20.20.220">
    <property type="match status" value="1"/>
</dbReference>
<dbReference type="PANTHER" id="PTHR13914:SF0">
    <property type="entry name" value="PROLINE DEHYDROGENASE 1, MITOCHONDRIAL"/>
    <property type="match status" value="1"/>
</dbReference>
<evidence type="ECO:0000256" key="3">
    <source>
        <dbReference type="ARBA" id="ARBA00023002"/>
    </source>
</evidence>
<feature type="domain" description="Proline dehydrogenase" evidence="6">
    <location>
        <begin position="32"/>
        <end position="122"/>
    </location>
</feature>
<organism evidence="9">
    <name type="scientific">Gongylonema pulchrum</name>
    <dbReference type="NCBI Taxonomy" id="637853"/>
    <lineage>
        <taxon>Eukaryota</taxon>
        <taxon>Metazoa</taxon>
        <taxon>Ecdysozoa</taxon>
        <taxon>Nematoda</taxon>
        <taxon>Chromadorea</taxon>
        <taxon>Rhabditida</taxon>
        <taxon>Spirurina</taxon>
        <taxon>Spiruromorpha</taxon>
        <taxon>Spiruroidea</taxon>
        <taxon>Gongylonematidae</taxon>
        <taxon>Gongylonema</taxon>
    </lineage>
</organism>
<dbReference type="WBParaSite" id="GPUH_0000626101-mRNA-1">
    <property type="protein sequence ID" value="GPUH_0000626101-mRNA-1"/>
    <property type="gene ID" value="GPUH_0000626101"/>
</dbReference>
<evidence type="ECO:0000256" key="1">
    <source>
        <dbReference type="ARBA" id="ARBA00004739"/>
    </source>
</evidence>
<dbReference type="EC" id="1.5.5.2" evidence="5"/>
<comment type="function">
    <text evidence="5">Converts proline to delta-1-pyrroline-5-carboxylate.</text>
</comment>
<dbReference type="GO" id="GO:0004657">
    <property type="term" value="F:proline dehydrogenase activity"/>
    <property type="evidence" value="ECO:0007669"/>
    <property type="project" value="UniProtKB-EC"/>
</dbReference>
<evidence type="ECO:0000256" key="4">
    <source>
        <dbReference type="ARBA" id="ARBA00023062"/>
    </source>
</evidence>
<comment type="similarity">
    <text evidence="2 5">Belongs to the proline oxidase family.</text>
</comment>
<evidence type="ECO:0000313" key="7">
    <source>
        <dbReference type="EMBL" id="VDK54006.1"/>
    </source>
</evidence>
<evidence type="ECO:0000256" key="2">
    <source>
        <dbReference type="ARBA" id="ARBA00005869"/>
    </source>
</evidence>
<keyword evidence="4 5" id="KW-0642">Proline metabolism</keyword>
<reference evidence="9" key="1">
    <citation type="submission" date="2016-06" db="UniProtKB">
        <authorList>
            <consortium name="WormBaseParasite"/>
        </authorList>
    </citation>
    <scope>IDENTIFICATION</scope>
</reference>
<comment type="pathway">
    <text evidence="1">Amino-acid degradation; L-proline degradation into L-glutamate; L-glutamate from L-proline: step 1/2.</text>
</comment>
<reference evidence="7 8" key="2">
    <citation type="submission" date="2018-11" db="EMBL/GenBank/DDBJ databases">
        <authorList>
            <consortium name="Pathogen Informatics"/>
        </authorList>
    </citation>
    <scope>NUCLEOTIDE SEQUENCE [LARGE SCALE GENOMIC DNA]</scope>
</reference>
<keyword evidence="3 5" id="KW-0560">Oxidoreductase</keyword>
<gene>
    <name evidence="7" type="ORF">GPUH_LOCUS6253</name>
</gene>
<dbReference type="InterPro" id="IPR029041">
    <property type="entry name" value="FAD-linked_oxidoreductase-like"/>
</dbReference>
<dbReference type="PANTHER" id="PTHR13914">
    <property type="entry name" value="PROLINE OXIDASE"/>
    <property type="match status" value="1"/>
</dbReference>
<evidence type="ECO:0000256" key="5">
    <source>
        <dbReference type="RuleBase" id="RU364054"/>
    </source>
</evidence>
<keyword evidence="5" id="KW-0274">FAD</keyword>
<dbReference type="Proteomes" id="UP000271098">
    <property type="component" value="Unassembled WGS sequence"/>
</dbReference>
<evidence type="ECO:0000313" key="9">
    <source>
        <dbReference type="WBParaSite" id="GPUH_0000626101-mRNA-1"/>
    </source>
</evidence>